<protein>
    <submittedName>
        <fullName evidence="1">Uncharacterized protein</fullName>
    </submittedName>
</protein>
<reference evidence="1" key="1">
    <citation type="journal article" date="2015" name="Nature">
        <title>Complex archaea that bridge the gap between prokaryotes and eukaryotes.</title>
        <authorList>
            <person name="Spang A."/>
            <person name="Saw J.H."/>
            <person name="Jorgensen S.L."/>
            <person name="Zaremba-Niedzwiedzka K."/>
            <person name="Martijn J."/>
            <person name="Lind A.E."/>
            <person name="van Eijk R."/>
            <person name="Schleper C."/>
            <person name="Guy L."/>
            <person name="Ettema T.J."/>
        </authorList>
    </citation>
    <scope>NUCLEOTIDE SEQUENCE</scope>
</reference>
<organism evidence="1">
    <name type="scientific">marine sediment metagenome</name>
    <dbReference type="NCBI Taxonomy" id="412755"/>
    <lineage>
        <taxon>unclassified sequences</taxon>
        <taxon>metagenomes</taxon>
        <taxon>ecological metagenomes</taxon>
    </lineage>
</organism>
<accession>A0A0F9Q953</accession>
<proteinExistence type="predicted"/>
<name>A0A0F9Q953_9ZZZZ</name>
<dbReference type="EMBL" id="LAZR01001700">
    <property type="protein sequence ID" value="KKN40515.1"/>
    <property type="molecule type" value="Genomic_DNA"/>
</dbReference>
<sequence>MGRSSNLIRLTEGQAKAAGEILARAFHDYPQYDYLFTNVDEKIRKLPEVNIGLCCEKKIKKL</sequence>
<gene>
    <name evidence="1" type="ORF">LCGC14_0732460</name>
</gene>
<comment type="caution">
    <text evidence="1">The sequence shown here is derived from an EMBL/GenBank/DDBJ whole genome shotgun (WGS) entry which is preliminary data.</text>
</comment>
<evidence type="ECO:0000313" key="1">
    <source>
        <dbReference type="EMBL" id="KKN40515.1"/>
    </source>
</evidence>
<dbReference type="AlphaFoldDB" id="A0A0F9Q953"/>